<keyword evidence="6 11" id="KW-0812">Transmembrane</keyword>
<name>A0A9Q3HSG1_9BASI</name>
<comment type="subcellular location">
    <subcellularLocation>
        <location evidence="2">Golgi apparatus membrane</location>
        <topology evidence="2">Multi-pass membrane protein</topology>
    </subcellularLocation>
</comment>
<feature type="transmembrane region" description="Helical" evidence="11">
    <location>
        <begin position="80"/>
        <end position="102"/>
    </location>
</feature>
<dbReference type="OrthoDB" id="166803at2759"/>
<reference evidence="13" key="1">
    <citation type="submission" date="2021-03" db="EMBL/GenBank/DDBJ databases">
        <title>Draft genome sequence of rust myrtle Austropuccinia psidii MF-1, a brazilian biotype.</title>
        <authorList>
            <person name="Quecine M.C."/>
            <person name="Pachon D.M.R."/>
            <person name="Bonatelli M.L."/>
            <person name="Correr F.H."/>
            <person name="Franceschini L.M."/>
            <person name="Leite T.F."/>
            <person name="Margarido G.R.A."/>
            <person name="Almeida C.A."/>
            <person name="Ferrarezi J.A."/>
            <person name="Labate C.A."/>
        </authorList>
    </citation>
    <scope>NUCLEOTIDE SEQUENCE</scope>
    <source>
        <strain evidence="13">MF-1</strain>
    </source>
</reference>
<comment type="caution">
    <text evidence="13">The sequence shown here is derived from an EMBL/GenBank/DDBJ whole genome shotgun (WGS) entry which is preliminary data.</text>
</comment>
<evidence type="ECO:0000256" key="1">
    <source>
        <dbReference type="ARBA" id="ARBA00002978"/>
    </source>
</evidence>
<evidence type="ECO:0000256" key="7">
    <source>
        <dbReference type="ARBA" id="ARBA00022989"/>
    </source>
</evidence>
<feature type="region of interest" description="Disordered" evidence="10">
    <location>
        <begin position="26"/>
        <end position="52"/>
    </location>
</feature>
<dbReference type="Pfam" id="PF09335">
    <property type="entry name" value="VTT_dom"/>
    <property type="match status" value="1"/>
</dbReference>
<dbReference type="Proteomes" id="UP000765509">
    <property type="component" value="Unassembled WGS sequence"/>
</dbReference>
<evidence type="ECO:0000256" key="4">
    <source>
        <dbReference type="ARBA" id="ARBA00013533"/>
    </source>
</evidence>
<keyword evidence="8" id="KW-0333">Golgi apparatus</keyword>
<dbReference type="InterPro" id="IPR051076">
    <property type="entry name" value="Golgi_membrane_TVP38/TMEM64"/>
</dbReference>
<feature type="transmembrane region" description="Helical" evidence="11">
    <location>
        <begin position="122"/>
        <end position="140"/>
    </location>
</feature>
<keyword evidence="7 11" id="KW-1133">Transmembrane helix</keyword>
<evidence type="ECO:0000256" key="9">
    <source>
        <dbReference type="ARBA" id="ARBA00023136"/>
    </source>
</evidence>
<evidence type="ECO:0000313" key="13">
    <source>
        <dbReference type="EMBL" id="MBW0516161.1"/>
    </source>
</evidence>
<evidence type="ECO:0000256" key="11">
    <source>
        <dbReference type="SAM" id="Phobius"/>
    </source>
</evidence>
<feature type="transmembrane region" description="Helical" evidence="11">
    <location>
        <begin position="145"/>
        <end position="168"/>
    </location>
</feature>
<feature type="transmembrane region" description="Helical" evidence="11">
    <location>
        <begin position="222"/>
        <end position="243"/>
    </location>
</feature>
<evidence type="ECO:0000313" key="14">
    <source>
        <dbReference type="Proteomes" id="UP000765509"/>
    </source>
</evidence>
<feature type="domain" description="VTT" evidence="12">
    <location>
        <begin position="142"/>
        <end position="256"/>
    </location>
</feature>
<comment type="similarity">
    <text evidence="3">Belongs to the TVP38/TMEM64 family.</text>
</comment>
<organism evidence="13 14">
    <name type="scientific">Austropuccinia psidii MF-1</name>
    <dbReference type="NCBI Taxonomy" id="1389203"/>
    <lineage>
        <taxon>Eukaryota</taxon>
        <taxon>Fungi</taxon>
        <taxon>Dikarya</taxon>
        <taxon>Basidiomycota</taxon>
        <taxon>Pucciniomycotina</taxon>
        <taxon>Pucciniomycetes</taxon>
        <taxon>Pucciniales</taxon>
        <taxon>Sphaerophragmiaceae</taxon>
        <taxon>Austropuccinia</taxon>
    </lineage>
</organism>
<evidence type="ECO:0000256" key="5">
    <source>
        <dbReference type="ARBA" id="ARBA00020673"/>
    </source>
</evidence>
<dbReference type="PANTHER" id="PTHR47549:SF2">
    <property type="entry name" value="GOLGI APPARATUS MEMBRANE PROTEIN TVP38"/>
    <property type="match status" value="1"/>
</dbReference>
<dbReference type="EMBL" id="AVOT02025085">
    <property type="protein sequence ID" value="MBW0516161.1"/>
    <property type="molecule type" value="Genomic_DNA"/>
</dbReference>
<evidence type="ECO:0000256" key="3">
    <source>
        <dbReference type="ARBA" id="ARBA00008640"/>
    </source>
</evidence>
<feature type="transmembrane region" description="Helical" evidence="11">
    <location>
        <begin position="273"/>
        <end position="294"/>
    </location>
</feature>
<evidence type="ECO:0000256" key="6">
    <source>
        <dbReference type="ARBA" id="ARBA00022692"/>
    </source>
</evidence>
<gene>
    <name evidence="13" type="ORF">O181_055876</name>
</gene>
<evidence type="ECO:0000256" key="8">
    <source>
        <dbReference type="ARBA" id="ARBA00023034"/>
    </source>
</evidence>
<dbReference type="AlphaFoldDB" id="A0A9Q3HSG1"/>
<keyword evidence="9 11" id="KW-0472">Membrane</keyword>
<protein>
    <recommendedName>
        <fullName evidence="4">Golgi apparatus membrane protein TVP38</fullName>
    </recommendedName>
    <alternativeName>
        <fullName evidence="5">Golgi apparatus membrane protein tvp38</fullName>
    </alternativeName>
</protein>
<proteinExistence type="inferred from homology"/>
<sequence length="432" mass="48981">MNHHPPHHHHHHHQLQPEFYPPINPSNQTIHPTSSSAPSYQSNLKSSNPSSKTSFRYRTFNTSFGSFSVNDLLRKDWIKYYIITVVIIVLIALVSIYHHQIIIALHPYVKAIRDLKVNGVEIGWIIPILTLFIISFPPLFGHEIVIILCGLVWGLWIGFLIASAGTFLGEVANYWLFKYACSHRAAKLEKKDLNYACMCTVIRQGGFWIAFLARLSAIPGHLVTPVFATTGMGLWVYCTALLLSMPKQLSGVYLGTLFNVEDPGQPKSATSKLVQYSVLGLSFLITVFAALYIYREMAKVRALAVANEQISSPETAINQTDYHQDNLQFYGIQQVPSSNLHPTFGEDEDARQSLIHNQHAPEVQNIFPLQQLKGDRAQETRHDVDPFDDQHMVPLSVRESIGNQWNESHPEIPLERYTLEDYYYKSSSSKPI</sequence>
<dbReference type="GO" id="GO:0000139">
    <property type="term" value="C:Golgi membrane"/>
    <property type="evidence" value="ECO:0007669"/>
    <property type="project" value="UniProtKB-SubCell"/>
</dbReference>
<dbReference type="PANTHER" id="PTHR47549">
    <property type="entry name" value="GOLGI APPARATUS MEMBRANE PROTEIN TVP38-RELATED"/>
    <property type="match status" value="1"/>
</dbReference>
<comment type="function">
    <text evidence="1">Golgi membrane protein involved in vesicular trafficking and spindle migration.</text>
</comment>
<evidence type="ECO:0000256" key="2">
    <source>
        <dbReference type="ARBA" id="ARBA00004653"/>
    </source>
</evidence>
<evidence type="ECO:0000256" key="10">
    <source>
        <dbReference type="SAM" id="MobiDB-lite"/>
    </source>
</evidence>
<dbReference type="InterPro" id="IPR032816">
    <property type="entry name" value="VTT_dom"/>
</dbReference>
<evidence type="ECO:0000259" key="12">
    <source>
        <dbReference type="Pfam" id="PF09335"/>
    </source>
</evidence>
<accession>A0A9Q3HSG1</accession>
<keyword evidence="14" id="KW-1185">Reference proteome</keyword>